<dbReference type="PANTHER" id="PTHR45527">
    <property type="entry name" value="NONRIBOSOMAL PEPTIDE SYNTHETASE"/>
    <property type="match status" value="1"/>
</dbReference>
<dbReference type="InterPro" id="IPR001242">
    <property type="entry name" value="Condensation_dom"/>
</dbReference>
<dbReference type="InterPro" id="IPR001031">
    <property type="entry name" value="Thioesterase"/>
</dbReference>
<dbReference type="GO" id="GO:0044550">
    <property type="term" value="P:secondary metabolite biosynthetic process"/>
    <property type="evidence" value="ECO:0007669"/>
    <property type="project" value="UniProtKB-ARBA"/>
</dbReference>
<dbReference type="InterPro" id="IPR023213">
    <property type="entry name" value="CAT-like_dom_sf"/>
</dbReference>
<dbReference type="SUPFAM" id="SSF47336">
    <property type="entry name" value="ACP-like"/>
    <property type="match status" value="3"/>
</dbReference>
<dbReference type="FunFam" id="3.40.50.12780:FF:000012">
    <property type="entry name" value="Non-ribosomal peptide synthetase"/>
    <property type="match status" value="2"/>
</dbReference>
<protein>
    <submittedName>
        <fullName evidence="6">Non-ribosomal peptide synthetase</fullName>
    </submittedName>
</protein>
<dbReference type="Pfam" id="PF00975">
    <property type="entry name" value="Thioesterase"/>
    <property type="match status" value="1"/>
</dbReference>
<dbReference type="EMBL" id="CP031742">
    <property type="protein sequence ID" value="AXQ53532.1"/>
    <property type="molecule type" value="Genomic_DNA"/>
</dbReference>
<dbReference type="SUPFAM" id="SSF52777">
    <property type="entry name" value="CoA-dependent acyltransferases"/>
    <property type="match status" value="6"/>
</dbReference>
<dbReference type="InterPro" id="IPR006162">
    <property type="entry name" value="Ppantetheine_attach_site"/>
</dbReference>
<dbReference type="FunFam" id="1.10.1200.10:FF:000005">
    <property type="entry name" value="Nonribosomal peptide synthetase 1"/>
    <property type="match status" value="2"/>
</dbReference>
<dbReference type="CDD" id="cd19540">
    <property type="entry name" value="LCL_NRPS-like"/>
    <property type="match status" value="2"/>
</dbReference>
<dbReference type="InterPro" id="IPR045851">
    <property type="entry name" value="AMP-bd_C_sf"/>
</dbReference>
<accession>A0A385D580</accession>
<keyword evidence="3" id="KW-0596">Phosphopantetheine</keyword>
<dbReference type="GO" id="GO:0005829">
    <property type="term" value="C:cytosol"/>
    <property type="evidence" value="ECO:0007669"/>
    <property type="project" value="TreeGrafter"/>
</dbReference>
<dbReference type="InterPro" id="IPR009081">
    <property type="entry name" value="PP-bd_ACP"/>
</dbReference>
<evidence type="ECO:0000259" key="5">
    <source>
        <dbReference type="PROSITE" id="PS50075"/>
    </source>
</evidence>
<dbReference type="Gene3D" id="3.30.559.30">
    <property type="entry name" value="Nonribosomal peptide synthetase, condensation domain"/>
    <property type="match status" value="3"/>
</dbReference>
<dbReference type="GO" id="GO:0008610">
    <property type="term" value="P:lipid biosynthetic process"/>
    <property type="evidence" value="ECO:0007669"/>
    <property type="project" value="UniProtKB-ARBA"/>
</dbReference>
<dbReference type="InterPro" id="IPR020802">
    <property type="entry name" value="TesA-like"/>
</dbReference>
<dbReference type="Pfam" id="PF00550">
    <property type="entry name" value="PP-binding"/>
    <property type="match status" value="3"/>
</dbReference>
<dbReference type="CDD" id="cd17651">
    <property type="entry name" value="A_NRPS_VisG_like"/>
    <property type="match status" value="1"/>
</dbReference>
<organism evidence="6 7">
    <name type="scientific">Streptomyces koyangensis</name>
    <dbReference type="NCBI Taxonomy" id="188770"/>
    <lineage>
        <taxon>Bacteria</taxon>
        <taxon>Bacillati</taxon>
        <taxon>Actinomycetota</taxon>
        <taxon>Actinomycetes</taxon>
        <taxon>Kitasatosporales</taxon>
        <taxon>Streptomycetaceae</taxon>
        <taxon>Streptomyces</taxon>
        <taxon>Streptomyces aurantiacus group</taxon>
    </lineage>
</organism>
<dbReference type="Gene3D" id="3.30.559.10">
    <property type="entry name" value="Chloramphenicol acetyltransferase-like domain"/>
    <property type="match status" value="3"/>
</dbReference>
<evidence type="ECO:0000256" key="2">
    <source>
        <dbReference type="ARBA" id="ARBA00006432"/>
    </source>
</evidence>
<evidence type="ECO:0000256" key="3">
    <source>
        <dbReference type="ARBA" id="ARBA00022450"/>
    </source>
</evidence>
<dbReference type="GO" id="GO:0017000">
    <property type="term" value="P:antibiotic biosynthetic process"/>
    <property type="evidence" value="ECO:0007669"/>
    <property type="project" value="UniProtKB-ARBA"/>
</dbReference>
<feature type="domain" description="Carrier" evidence="5">
    <location>
        <begin position="976"/>
        <end position="1051"/>
    </location>
</feature>
<reference evidence="6 7" key="1">
    <citation type="submission" date="2018-08" db="EMBL/GenBank/DDBJ databases">
        <authorList>
            <person name="Ferrada E.E."/>
            <person name="Latorre B.A."/>
        </authorList>
    </citation>
    <scope>NUCLEOTIDE SEQUENCE [LARGE SCALE GENOMIC DNA]</scope>
    <source>
        <strain evidence="6 7">VK-A60T</strain>
    </source>
</reference>
<dbReference type="FunFam" id="3.30.559.30:FF:000001">
    <property type="entry name" value="Non-ribosomal peptide synthetase"/>
    <property type="match status" value="1"/>
</dbReference>
<name>A0A385D580_9ACTN</name>
<dbReference type="InterPro" id="IPR010071">
    <property type="entry name" value="AA_adenyl_dom"/>
</dbReference>
<dbReference type="GO" id="GO:0003824">
    <property type="term" value="F:catalytic activity"/>
    <property type="evidence" value="ECO:0007669"/>
    <property type="project" value="InterPro"/>
</dbReference>
<dbReference type="FunFam" id="2.30.38.10:FF:000001">
    <property type="entry name" value="Non-ribosomal peptide synthetase PvdI"/>
    <property type="match status" value="3"/>
</dbReference>
<dbReference type="CDD" id="cd17646">
    <property type="entry name" value="A_NRPS_AB3403-like"/>
    <property type="match status" value="2"/>
</dbReference>
<dbReference type="InterPro" id="IPR036736">
    <property type="entry name" value="ACP-like_sf"/>
</dbReference>
<dbReference type="Proteomes" id="UP000259636">
    <property type="component" value="Chromosome"/>
</dbReference>
<dbReference type="SUPFAM" id="SSF56801">
    <property type="entry name" value="Acetyl-CoA synthetase-like"/>
    <property type="match status" value="3"/>
</dbReference>
<dbReference type="PANTHER" id="PTHR45527:SF1">
    <property type="entry name" value="FATTY ACID SYNTHASE"/>
    <property type="match status" value="1"/>
</dbReference>
<dbReference type="Gene3D" id="3.30.300.30">
    <property type="match status" value="3"/>
</dbReference>
<dbReference type="Pfam" id="PF00668">
    <property type="entry name" value="Condensation"/>
    <property type="match status" value="3"/>
</dbReference>
<dbReference type="InterPro" id="IPR020806">
    <property type="entry name" value="PKS_PP-bd"/>
</dbReference>
<proteinExistence type="inferred from homology"/>
<dbReference type="FunFam" id="1.10.1200.10:FF:000016">
    <property type="entry name" value="Non-ribosomal peptide synthase"/>
    <property type="match status" value="1"/>
</dbReference>
<evidence type="ECO:0000313" key="7">
    <source>
        <dbReference type="Proteomes" id="UP000259636"/>
    </source>
</evidence>
<sequence>MNQRSRIADILPLAPLQRGLLFHSLYDSDDAPDIYVAQQAFDLDGPLDAALLRAAADKLLIRYPNLRAAFHHEDLDEPVQVIPREVSVPWREVDVSGVAGAEQVVEVQRLLDEDRLRRFDLARPPLLRFLLIRLSGGRHRLVLTNHHILLDGWSMPVLLGELFQLYDRGGDASGLGSVVPYRRYLEWLAGQDRRAAEDAWREALSGVEEPTLLAPGARGLPPMVPERVTVELSVELTARLRGQAREHGWTMNTLVQGAWAVLLGRLTGRDDVVFGNTVSGRPPELPGIETMVGLFINTIPVRARMAPAEPVREFLTRIQSEQADIRAHDHLGLTDVQRIAGTGELFDTQMVFENYPIEAPAGGEEGAGHEGLRITGGEQRDATHYPLTLLAWRKNDRLVIRFGHRADVFDREMVEVLAARLVWLLEQVVVDVDRSVGSLDVLLPGERERLVSVWNDTSVGVSDVTLPELLGRQVGLTPDAVAVVTEVESVSYGELDARANRLARYLIGRGVGPECVVAVVMDRSPDLVVALLAVLKAGGAYLPVDPSYPAERIAFVLEDARPVLTVTSGELVSVLPVGVPRVVLDGRLMREELSVFAGAPVARDELLVPLCSSHPAYVIYTSGSSGRPKGVVVSQGGIVNRLVWAQSVFALDGSDRVLQKTSVGFDVSVWELFWPLLVGAGLVLARPGGHRDAVYVGDVVRRCGVTTMHFVPSMLEVFLAEGVAGGFSGLRRVLCSGEVLPGHVADRFAVMLPGVELHNLYGPTEVSVDVTWWACRAGVVVPPIGRPIANTRAFVLDAGLGPVPVGVVGELYVSGAGLARGYVGRPGLTAERFVASPFGSGERMYRTGDLAKWNADGELVYCGRVDDQVKIRGFRIEPGEIESVLREHPGVSQAVVVAREDTPGEKRLVGYVVLEAGVGEVDAGELRGHVSGRLPEFMVPVAVVVLEEMPLSASGKVDRRGLPAPDFAASVDGSRGPRTAREELLCGLFAEVLGLERVGVGDDFFVLGGHSLLATRLTSRLRTVLGKEVPVRALFEAPTVLGLLRWLESAGGSTRCPIRPVVRPERVPLSFAQRRLWFLHKLEGPSATYNVPLALRLSGELDVAALRAAIEDVVGRHEALRTVFPELDGEPYQRVFGVGEFGLDWQVRRVDGRRVAAAVAEAAAYGFDLSVEVPLRVTLFEVSASEHVLLLLLHHIAGDGWSSGPLARDVVAAYGARREGCAPVWEPLPVQYVDYTMWQRELLGDEDDPDSLLSRQVAYWRDRLAGLPDQLSLPFDRSRPVVASYRGGVVRFVLEPGLHRGLVGLARESGATLFMVLQAGLAALLHRLGAGVDIPLGAPIAGRLDEALDDLVGFFVNSLVVRADVSGDPSFVELLGRVRSTVLDAYEHQDVPFEQVVEAVAPARSLARQPLFQVMLGLQSASVGAPKLPELRAEPYEVGTEVSRVDLTFSLSEVKAPDGAAAGIEGVIEYAADLFDRETVEVLAARLVWLLEQVVVDVDRSVGSLDVLLPGERERLVSVWNDTSVGVSDVTLPELLGRQVGLTPDAVAVVTEVESVSYGELDARANRLARYLIGRGVGPECVVAVVMDRSPDLVVALLAVLKAGGAYLPVDPSYPAERIAFVLEDARPVLTVTSGELVSVLPVGVPRVVLDGRLMREELSVFAGAPVARDELLVPLCSSHPAYVIYTSGSSGRPKGVVVSQGGIVNRLVWAQSVFALDGSDRVLQKTSVGFDVSVWELFWPLLVGAGLVLARPGGHRDAVYVGDVVRRCGVTTMHFVPSMLEVFLAEGVAGGFSGLRRVLCSGEVLPGHVADRFAVMLPGVELHNLYGPTEVSVDVTWWACRAGVVVPPIGRPIANTRAFVLDAGLGPVPVGVVGELYVSGAGLARGYVGRPGLTAERFVASPFGSGERMYRTGDLAKWNADGELVYCGRVDDQVKIRGFRIEPGEIESVLREHPGVSQAVVVAREDTPGEKRLVGYVVLEAGVGEVDAGELRGHVSGRLPEFMVPVAVVVLEEMPLSASGKVDRRGLPAPDFAASVDGSRGPRTAREELLCGLFAEVLGLERVGVGDDFFVLGGHSLLATRLTSRLRTVLGKEVPVRALFEAPTVLGLLRWLESAGGSTRCPIRPVVRPERVPLSFAQQRLWFLHKFEGPSATYNMPLALRLTGELDILALEAALADVVGRHEALRTVFPDIEGRPYQQVLDPEAAWPGLETRSVAAADLNAALGAASAELFDLAAEAPLRATLFMPSGTPSDVTRDDHTLLLLLHHIAGDGWSLGQLAGDLISAYTARRAGRAPEWKQLPVQYADYTLWQRQYLGNHDDPHSELGRQLAYWQSTLNGLPEEIQLPTDRPRPLAPSHQGGQVTFVLPANTHRELLRLAQDAGASLFMVLQAGLAALLHKLGAGEDIPIGSPIAGRTDTALDHLIGFFVNTLVYRVDTSGAPSFGELLRRVRATALDAHANQDVPFEQLVETMAPTRNPARQPLFQVMLTVQNAESVDADLPGLSVESTPVALGMAKFDLLLSLSERLGPDGDGAAAGIEGVIEYAADLFDRETVEVLAARLVWLLEQVVVDVDRSVGSLDVLLPGERERLVSVWNDTSVGVSDVTLPELLGRQVGLTPDAVAVVTEVESVSYGELDARANRLARYLIGRGVGPECVVAVVMDRSPDLVVALLAVLKAGGAYLPVDPSYPAERIAFVLEDARPVLTVTSGELVSVLPVGVPRVVLDGRLMREELSVFAGAPVARDELLVPLCSSHPAYVIYTSGSSGRPKGVVMPFGGVVNLLVWQAQELAGGGGRRTAQFTAVGFDVSVQEILSALISGRTLCVPEDEVRRDAERLLDWLARTGVDELFAPNLVVEAVCAAAAEDGRSPLQGLEVAQAGEALRLGGQVRRFFADDGRRLHNHYGPAETHVVTAYRLPRSVSGWPEAAPIGRPIANSRTFVLDAGLCPVPVGVVGELYVSGAGLARGYVERSGLTAERFVASPFGSGERMYRTGDLAKWNADGELVYCGRVDDQVKIRGFRIEPGEIESVLSEHPDVSRAVVIAREDQPGVKRLVAYVVPGQEPVDTAAVRGWLRGRLPEFMVPAALVVVDAIPLTVNGKLDRRALPEPDAAAQADGRMPSTPREELLCELFAEVLGVPKVRVDDDFFALGGHSLLATRLASRIRAVLGEDVPVRALFEAPTVGDFVQWLGSGARNDSLDVLLPLRRTGTHAPLFCVHPGGGLAWGYSRLLRHVSADIPLYALQARGMNPGDTLPDSVAEMAEDYLSRILEVQPHGPYFLLGYSFGGLVAHLIGSLLEERGEKVELLVLVDSYPAQSVPENEEAGMAETVDMASMYRGILELFGVETSGGDEGDLTHDWFIEQLMPMNSALSSFTADEMRRLMDILTNNVRIAASARQGRLSTQALVFGATADESSLLPQDAWDPYVVGGIEFHELKYRHATMMGEEALSEIGPILTDRLRRSGPGRPSADGPR</sequence>
<dbReference type="InterPro" id="IPR029058">
    <property type="entry name" value="AB_hydrolase_fold"/>
</dbReference>
<dbReference type="InterPro" id="IPR000873">
    <property type="entry name" value="AMP-dep_synth/lig_dom"/>
</dbReference>
<dbReference type="InterPro" id="IPR025110">
    <property type="entry name" value="AMP-bd_C"/>
</dbReference>
<dbReference type="RefSeq" id="WP_117348556.1">
    <property type="nucleotide sequence ID" value="NZ_CP031742.1"/>
</dbReference>
<dbReference type="InterPro" id="IPR020845">
    <property type="entry name" value="AMP-binding_CS"/>
</dbReference>
<feature type="domain" description="Carrier" evidence="5">
    <location>
        <begin position="2042"/>
        <end position="2117"/>
    </location>
</feature>
<dbReference type="SMART" id="SM00823">
    <property type="entry name" value="PKS_PP"/>
    <property type="match status" value="3"/>
</dbReference>
<dbReference type="Pfam" id="PF13193">
    <property type="entry name" value="AMP-binding_C"/>
    <property type="match status" value="3"/>
</dbReference>
<comment type="cofactor">
    <cofactor evidence="1">
        <name>pantetheine 4'-phosphate</name>
        <dbReference type="ChEBI" id="CHEBI:47942"/>
    </cofactor>
</comment>
<dbReference type="Pfam" id="PF00501">
    <property type="entry name" value="AMP-binding"/>
    <property type="match status" value="3"/>
</dbReference>
<evidence type="ECO:0000256" key="1">
    <source>
        <dbReference type="ARBA" id="ARBA00001957"/>
    </source>
</evidence>
<dbReference type="Gene3D" id="2.30.38.10">
    <property type="entry name" value="Luciferase, Domain 3"/>
    <property type="match status" value="3"/>
</dbReference>
<dbReference type="NCBIfam" id="NF003417">
    <property type="entry name" value="PRK04813.1"/>
    <property type="match status" value="3"/>
</dbReference>
<evidence type="ECO:0000313" key="6">
    <source>
        <dbReference type="EMBL" id="AXQ53532.1"/>
    </source>
</evidence>
<dbReference type="KEGG" id="sky:D0C37_02130"/>
<dbReference type="GeneID" id="300113029"/>
<feature type="domain" description="Carrier" evidence="5">
    <location>
        <begin position="3119"/>
        <end position="3194"/>
    </location>
</feature>
<dbReference type="PROSITE" id="PS50075">
    <property type="entry name" value="CARRIER"/>
    <property type="match status" value="3"/>
</dbReference>
<comment type="similarity">
    <text evidence="2">Belongs to the ATP-dependent AMP-binding enzyme family.</text>
</comment>
<dbReference type="Gene3D" id="3.40.50.980">
    <property type="match status" value="6"/>
</dbReference>
<gene>
    <name evidence="6" type="ORF">D0C37_02130</name>
</gene>
<dbReference type="SUPFAM" id="SSF53474">
    <property type="entry name" value="alpha/beta-Hydrolases"/>
    <property type="match status" value="1"/>
</dbReference>
<dbReference type="GO" id="GO:0043041">
    <property type="term" value="P:amino acid activation for nonribosomal peptide biosynthetic process"/>
    <property type="evidence" value="ECO:0007669"/>
    <property type="project" value="TreeGrafter"/>
</dbReference>
<dbReference type="GO" id="GO:0031177">
    <property type="term" value="F:phosphopantetheine binding"/>
    <property type="evidence" value="ECO:0007669"/>
    <property type="project" value="InterPro"/>
</dbReference>
<dbReference type="PROSITE" id="PS00455">
    <property type="entry name" value="AMP_BINDING"/>
    <property type="match status" value="3"/>
</dbReference>
<dbReference type="SMART" id="SM00824">
    <property type="entry name" value="PKS_TE"/>
    <property type="match status" value="1"/>
</dbReference>
<keyword evidence="4" id="KW-0597">Phosphoprotein</keyword>
<dbReference type="GO" id="GO:0072330">
    <property type="term" value="P:monocarboxylic acid biosynthetic process"/>
    <property type="evidence" value="ECO:0007669"/>
    <property type="project" value="UniProtKB-ARBA"/>
</dbReference>
<dbReference type="FunFam" id="3.40.50.980:FF:000001">
    <property type="entry name" value="Non-ribosomal peptide synthetase"/>
    <property type="match status" value="3"/>
</dbReference>
<dbReference type="CDD" id="cd19543">
    <property type="entry name" value="DCL_NRPS"/>
    <property type="match status" value="1"/>
</dbReference>
<dbReference type="NCBIfam" id="TIGR01733">
    <property type="entry name" value="AA-adenyl-dom"/>
    <property type="match status" value="3"/>
</dbReference>
<dbReference type="Gene3D" id="3.40.50.1820">
    <property type="entry name" value="alpha/beta hydrolase"/>
    <property type="match status" value="1"/>
</dbReference>
<dbReference type="PROSITE" id="PS00012">
    <property type="entry name" value="PHOSPHOPANTETHEINE"/>
    <property type="match status" value="1"/>
</dbReference>
<dbReference type="Gene3D" id="1.10.1200.10">
    <property type="entry name" value="ACP-like"/>
    <property type="match status" value="2"/>
</dbReference>
<dbReference type="FunFam" id="3.30.300.30:FF:000010">
    <property type="entry name" value="Enterobactin synthetase component F"/>
    <property type="match status" value="3"/>
</dbReference>
<evidence type="ECO:0000256" key="4">
    <source>
        <dbReference type="ARBA" id="ARBA00022553"/>
    </source>
</evidence>